<evidence type="ECO:0000313" key="2">
    <source>
        <dbReference type="EMBL" id="KAF2280415.1"/>
    </source>
</evidence>
<gene>
    <name evidence="2" type="ORF">EI97DRAFT_430143</name>
</gene>
<accession>A0A6A6JW04</accession>
<dbReference type="EMBL" id="ML986485">
    <property type="protein sequence ID" value="KAF2280415.1"/>
    <property type="molecule type" value="Genomic_DNA"/>
</dbReference>
<feature type="compositionally biased region" description="Low complexity" evidence="1">
    <location>
        <begin position="46"/>
        <end position="58"/>
    </location>
</feature>
<name>A0A6A6JW04_WESOR</name>
<protein>
    <submittedName>
        <fullName evidence="2">Uncharacterized protein</fullName>
    </submittedName>
</protein>
<dbReference type="Proteomes" id="UP000800097">
    <property type="component" value="Unassembled WGS sequence"/>
</dbReference>
<feature type="compositionally biased region" description="Pro residues" evidence="1">
    <location>
        <begin position="59"/>
        <end position="75"/>
    </location>
</feature>
<proteinExistence type="predicted"/>
<organism evidence="2 3">
    <name type="scientific">Westerdykella ornata</name>
    <dbReference type="NCBI Taxonomy" id="318751"/>
    <lineage>
        <taxon>Eukaryota</taxon>
        <taxon>Fungi</taxon>
        <taxon>Dikarya</taxon>
        <taxon>Ascomycota</taxon>
        <taxon>Pezizomycotina</taxon>
        <taxon>Dothideomycetes</taxon>
        <taxon>Pleosporomycetidae</taxon>
        <taxon>Pleosporales</taxon>
        <taxon>Sporormiaceae</taxon>
        <taxon>Westerdykella</taxon>
    </lineage>
</organism>
<dbReference type="AlphaFoldDB" id="A0A6A6JW04"/>
<evidence type="ECO:0000256" key="1">
    <source>
        <dbReference type="SAM" id="MobiDB-lite"/>
    </source>
</evidence>
<dbReference type="GeneID" id="54550783"/>
<feature type="compositionally biased region" description="Low complexity" evidence="1">
    <location>
        <begin position="115"/>
        <end position="127"/>
    </location>
</feature>
<keyword evidence="3" id="KW-1185">Reference proteome</keyword>
<feature type="region of interest" description="Disordered" evidence="1">
    <location>
        <begin position="1"/>
        <end position="97"/>
    </location>
</feature>
<dbReference type="RefSeq" id="XP_033657953.1">
    <property type="nucleotide sequence ID" value="XM_033797608.1"/>
</dbReference>
<sequence>MTSTPHIPHLFHNPLNNNKDSNKRHSNHSNHVLTQHPHIAQPNHRTSSPFSSTQRPTTQTPPPPYSPYNPHPPPVLGATAPENQPRNKGRLDRTKDALRRTFVLLKARPERAEISGLSSSSRPGSDI</sequence>
<reference evidence="2" key="1">
    <citation type="journal article" date="2020" name="Stud. Mycol.">
        <title>101 Dothideomycetes genomes: a test case for predicting lifestyles and emergence of pathogens.</title>
        <authorList>
            <person name="Haridas S."/>
            <person name="Albert R."/>
            <person name="Binder M."/>
            <person name="Bloem J."/>
            <person name="Labutti K."/>
            <person name="Salamov A."/>
            <person name="Andreopoulos B."/>
            <person name="Baker S."/>
            <person name="Barry K."/>
            <person name="Bills G."/>
            <person name="Bluhm B."/>
            <person name="Cannon C."/>
            <person name="Castanera R."/>
            <person name="Culley D."/>
            <person name="Daum C."/>
            <person name="Ezra D."/>
            <person name="Gonzalez J."/>
            <person name="Henrissat B."/>
            <person name="Kuo A."/>
            <person name="Liang C."/>
            <person name="Lipzen A."/>
            <person name="Lutzoni F."/>
            <person name="Magnuson J."/>
            <person name="Mondo S."/>
            <person name="Nolan M."/>
            <person name="Ohm R."/>
            <person name="Pangilinan J."/>
            <person name="Park H.-J."/>
            <person name="Ramirez L."/>
            <person name="Alfaro M."/>
            <person name="Sun H."/>
            <person name="Tritt A."/>
            <person name="Yoshinaga Y."/>
            <person name="Zwiers L.-H."/>
            <person name="Turgeon B."/>
            <person name="Goodwin S."/>
            <person name="Spatafora J."/>
            <person name="Crous P."/>
            <person name="Grigoriev I."/>
        </authorList>
    </citation>
    <scope>NUCLEOTIDE SEQUENCE</scope>
    <source>
        <strain evidence="2">CBS 379.55</strain>
    </source>
</reference>
<feature type="region of interest" description="Disordered" evidence="1">
    <location>
        <begin position="108"/>
        <end position="127"/>
    </location>
</feature>
<evidence type="ECO:0000313" key="3">
    <source>
        <dbReference type="Proteomes" id="UP000800097"/>
    </source>
</evidence>